<evidence type="ECO:0000313" key="2">
    <source>
        <dbReference type="EMBL" id="QJH96256.1"/>
    </source>
</evidence>
<dbReference type="SUPFAM" id="SSF103084">
    <property type="entry name" value="Holliday junction resolvase RusA"/>
    <property type="match status" value="1"/>
</dbReference>
<dbReference type="Pfam" id="PF05866">
    <property type="entry name" value="RusA"/>
    <property type="match status" value="1"/>
</dbReference>
<dbReference type="Gene3D" id="3.30.1330.70">
    <property type="entry name" value="Holliday junction resolvase RusA"/>
    <property type="match status" value="1"/>
</dbReference>
<gene>
    <name evidence="1" type="ORF">MM415A00868_0022</name>
    <name evidence="2" type="ORF">TM448B00676_0004</name>
</gene>
<protein>
    <submittedName>
        <fullName evidence="1">Putative endodeoxyribonuclease</fullName>
    </submittedName>
</protein>
<dbReference type="GO" id="GO:0006281">
    <property type="term" value="P:DNA repair"/>
    <property type="evidence" value="ECO:0007669"/>
    <property type="project" value="InterPro"/>
</dbReference>
<reference evidence="1" key="1">
    <citation type="submission" date="2020-03" db="EMBL/GenBank/DDBJ databases">
        <title>The deep terrestrial virosphere.</title>
        <authorList>
            <person name="Holmfeldt K."/>
            <person name="Nilsson E."/>
            <person name="Simone D."/>
            <person name="Lopez-Fernandez M."/>
            <person name="Wu X."/>
            <person name="de Brujin I."/>
            <person name="Lundin D."/>
            <person name="Andersson A."/>
            <person name="Bertilsson S."/>
            <person name="Dopson M."/>
        </authorList>
    </citation>
    <scope>NUCLEOTIDE SEQUENCE</scope>
    <source>
        <strain evidence="1">MM415A00868</strain>
        <strain evidence="2">TM448B00676</strain>
    </source>
</reference>
<sequence>MAREAVVEISYPGSVISCNHYKYKGGIYTRPEATAWMAELGWTVKELDLDDWKLPLKITVSGEFKDKRSCPDIHNLLKIICDSIEEVTKLNDRDFRTETSEPKITGTLKPVLWIKIEESDIEL</sequence>
<dbReference type="EMBL" id="MT144645">
    <property type="protein sequence ID" value="QJH96256.1"/>
    <property type="molecule type" value="Genomic_DNA"/>
</dbReference>
<dbReference type="InterPro" id="IPR008822">
    <property type="entry name" value="Endonuclease_RusA-like"/>
</dbReference>
<evidence type="ECO:0000313" key="1">
    <source>
        <dbReference type="EMBL" id="QJA79554.1"/>
    </source>
</evidence>
<accession>A0A6M3KD33</accession>
<dbReference type="InterPro" id="IPR036614">
    <property type="entry name" value="RusA-like_sf"/>
</dbReference>
<dbReference type="GO" id="GO:0006310">
    <property type="term" value="P:DNA recombination"/>
    <property type="evidence" value="ECO:0007669"/>
    <property type="project" value="InterPro"/>
</dbReference>
<dbReference type="GO" id="GO:0000287">
    <property type="term" value="F:magnesium ion binding"/>
    <property type="evidence" value="ECO:0007669"/>
    <property type="project" value="InterPro"/>
</dbReference>
<organism evidence="1">
    <name type="scientific">viral metagenome</name>
    <dbReference type="NCBI Taxonomy" id="1070528"/>
    <lineage>
        <taxon>unclassified sequences</taxon>
        <taxon>metagenomes</taxon>
        <taxon>organismal metagenomes</taxon>
    </lineage>
</organism>
<name>A0A6M3KD33_9ZZZZ</name>
<dbReference type="EMBL" id="MT142385">
    <property type="protein sequence ID" value="QJA79554.1"/>
    <property type="molecule type" value="Genomic_DNA"/>
</dbReference>
<dbReference type="AlphaFoldDB" id="A0A6M3KD33"/>
<proteinExistence type="predicted"/>